<name>A0ABU7XFZ0_9HYPH</name>
<keyword evidence="3" id="KW-1185">Reference proteome</keyword>
<comment type="caution">
    <text evidence="2">The sequence shown here is derived from an EMBL/GenBank/DDBJ whole genome shotgun (WGS) entry which is preliminary data.</text>
</comment>
<reference evidence="2 3" key="1">
    <citation type="submission" date="2024-02" db="EMBL/GenBank/DDBJ databases">
        <authorList>
            <person name="Grouzdev D."/>
        </authorList>
    </citation>
    <scope>NUCLEOTIDE SEQUENCE [LARGE SCALE GENOMIC DNA]</scope>
    <source>
        <strain evidence="2 3">9N</strain>
    </source>
</reference>
<dbReference type="RefSeq" id="WP_332081287.1">
    <property type="nucleotide sequence ID" value="NZ_JAZHYN010000015.1"/>
</dbReference>
<dbReference type="Pfam" id="PF05016">
    <property type="entry name" value="ParE_toxin"/>
    <property type="match status" value="1"/>
</dbReference>
<accession>A0ABU7XFZ0</accession>
<gene>
    <name evidence="2" type="ORF">V3H18_07115</name>
</gene>
<evidence type="ECO:0000256" key="1">
    <source>
        <dbReference type="ARBA" id="ARBA00022649"/>
    </source>
</evidence>
<evidence type="ECO:0000313" key="2">
    <source>
        <dbReference type="EMBL" id="MEF3366300.1"/>
    </source>
</evidence>
<dbReference type="Proteomes" id="UP001350748">
    <property type="component" value="Unassembled WGS sequence"/>
</dbReference>
<evidence type="ECO:0000313" key="3">
    <source>
        <dbReference type="Proteomes" id="UP001350748"/>
    </source>
</evidence>
<proteinExistence type="predicted"/>
<organism evidence="2 3">
    <name type="scientific">Methylocystis borbori</name>
    <dbReference type="NCBI Taxonomy" id="3118750"/>
    <lineage>
        <taxon>Bacteria</taxon>
        <taxon>Pseudomonadati</taxon>
        <taxon>Pseudomonadota</taxon>
        <taxon>Alphaproteobacteria</taxon>
        <taxon>Hyphomicrobiales</taxon>
        <taxon>Methylocystaceae</taxon>
        <taxon>Methylocystis</taxon>
    </lineage>
</organism>
<protein>
    <submittedName>
        <fullName evidence="2">Type II toxin-antitoxin system RelE/ParE family toxin</fullName>
    </submittedName>
</protein>
<dbReference type="EMBL" id="JAZHYN010000015">
    <property type="protein sequence ID" value="MEF3366300.1"/>
    <property type="molecule type" value="Genomic_DNA"/>
</dbReference>
<keyword evidence="1" id="KW-1277">Toxin-antitoxin system</keyword>
<dbReference type="Gene3D" id="3.30.2310.20">
    <property type="entry name" value="RelE-like"/>
    <property type="match status" value="1"/>
</dbReference>
<sequence>MEIVYLPSAGVGLNWFRRYYTQVFPEGEKRAIAQYEKMKKVLLAAPLAGHPIGDNDSREYVMPRTPFSVVYRVRGEQIQILLILDHRAERLPTP</sequence>
<dbReference type="InterPro" id="IPR007712">
    <property type="entry name" value="RelE/ParE_toxin"/>
</dbReference>
<dbReference type="InterPro" id="IPR035093">
    <property type="entry name" value="RelE/ParE_toxin_dom_sf"/>
</dbReference>